<proteinExistence type="predicted"/>
<protein>
    <submittedName>
        <fullName evidence="1">Uncharacterized protein</fullName>
    </submittedName>
</protein>
<reference evidence="1 2" key="1">
    <citation type="submission" date="2019-12" db="EMBL/GenBank/DDBJ databases">
        <authorList>
            <person name="Wolfe R."/>
            <person name="Danczak R."/>
            <person name="Wilkins M."/>
        </authorList>
    </citation>
    <scope>NUCLEOTIDE SEQUENCE [LARGE SCALE GENOMIC DNA]</scope>
    <source>
        <strain evidence="1">X2_MaxBin.013</strain>
    </source>
</reference>
<evidence type="ECO:0000313" key="2">
    <source>
        <dbReference type="Proteomes" id="UP000488506"/>
    </source>
</evidence>
<dbReference type="EMBL" id="WPAF01000024">
    <property type="protein sequence ID" value="KAF0133526.1"/>
    <property type="molecule type" value="Genomic_DNA"/>
</dbReference>
<sequence>MARGGLKNMTVNFKGREETLEQIFSAKPIPVTQMTKKIWEVIKKFKLLKK</sequence>
<dbReference type="Proteomes" id="UP000488506">
    <property type="component" value="Unassembled WGS sequence"/>
</dbReference>
<name>A0A833NWN0_UNCSA</name>
<organism evidence="1 2">
    <name type="scientific">Candidatus Saganbacteria bacterium</name>
    <dbReference type="NCBI Taxonomy" id="2575572"/>
    <lineage>
        <taxon>Bacteria</taxon>
        <taxon>Bacillati</taxon>
        <taxon>Saganbacteria</taxon>
    </lineage>
</organism>
<comment type="caution">
    <text evidence="1">The sequence shown here is derived from an EMBL/GenBank/DDBJ whole genome shotgun (WGS) entry which is preliminary data.</text>
</comment>
<accession>A0A833NWN0</accession>
<evidence type="ECO:0000313" key="1">
    <source>
        <dbReference type="EMBL" id="KAF0133526.1"/>
    </source>
</evidence>
<gene>
    <name evidence="1" type="ORF">FD145_1253</name>
</gene>
<dbReference type="AlphaFoldDB" id="A0A833NWN0"/>